<evidence type="ECO:0000313" key="4">
    <source>
        <dbReference type="Proteomes" id="UP000247409"/>
    </source>
</evidence>
<evidence type="ECO:0000313" key="3">
    <source>
        <dbReference type="EMBL" id="PXF48712.1"/>
    </source>
</evidence>
<reference evidence="3 4" key="1">
    <citation type="journal article" date="2018" name="Mol. Biol. Evol.">
        <title>Analysis of the draft genome of the red seaweed Gracilariopsis chorda provides insights into genome size evolution in Rhodophyta.</title>
        <authorList>
            <person name="Lee J."/>
            <person name="Yang E.C."/>
            <person name="Graf L."/>
            <person name="Yang J.H."/>
            <person name="Qiu H."/>
            <person name="Zel Zion U."/>
            <person name="Chan C.X."/>
            <person name="Stephens T.G."/>
            <person name="Weber A.P.M."/>
            <person name="Boo G.H."/>
            <person name="Boo S.M."/>
            <person name="Kim K.M."/>
            <person name="Shin Y."/>
            <person name="Jung M."/>
            <person name="Lee S.J."/>
            <person name="Yim H.S."/>
            <person name="Lee J.H."/>
            <person name="Bhattacharya D."/>
            <person name="Yoon H.S."/>
        </authorList>
    </citation>
    <scope>NUCLEOTIDE SEQUENCE [LARGE SCALE GENOMIC DNA]</scope>
    <source>
        <strain evidence="3 4">SKKU-2015</strain>
        <tissue evidence="3">Whole body</tissue>
    </source>
</reference>
<feature type="compositionally biased region" description="Polar residues" evidence="2">
    <location>
        <begin position="142"/>
        <end position="160"/>
    </location>
</feature>
<feature type="region of interest" description="Disordered" evidence="2">
    <location>
        <begin position="142"/>
        <end position="177"/>
    </location>
</feature>
<evidence type="ECO:0000256" key="2">
    <source>
        <dbReference type="SAM" id="MobiDB-lite"/>
    </source>
</evidence>
<accession>A0A2V3J3L6</accession>
<sequence>MCACESTDNKTSVSDEELAKEAAESLKVLLDTEQVQPNDISVALDALTRLRDKLEHNEQERERLESEIRRNRALIDKAKSHQERLDHEIIEAKLQSSELLAARDAVARDLARAKKALEADNEADDLSHVLSDEVTRNLVNGNVLDSENGKHNSLSGTENTIEADPVSDNRDITEEEDPEKLAKLIAEEMELLNKAEKELVRVLDDVNSIKKRREEIRQKMKIAQEEW</sequence>
<proteinExistence type="predicted"/>
<dbReference type="Proteomes" id="UP000247409">
    <property type="component" value="Unassembled WGS sequence"/>
</dbReference>
<dbReference type="EMBL" id="NBIV01000012">
    <property type="protein sequence ID" value="PXF48712.1"/>
    <property type="molecule type" value="Genomic_DNA"/>
</dbReference>
<protein>
    <submittedName>
        <fullName evidence="3">Uncharacterized protein</fullName>
    </submittedName>
</protein>
<feature type="coiled-coil region" evidence="1">
    <location>
        <begin position="185"/>
        <end position="226"/>
    </location>
</feature>
<organism evidence="3 4">
    <name type="scientific">Gracilariopsis chorda</name>
    <dbReference type="NCBI Taxonomy" id="448386"/>
    <lineage>
        <taxon>Eukaryota</taxon>
        <taxon>Rhodophyta</taxon>
        <taxon>Florideophyceae</taxon>
        <taxon>Rhodymeniophycidae</taxon>
        <taxon>Gracilariales</taxon>
        <taxon>Gracilariaceae</taxon>
        <taxon>Gracilariopsis</taxon>
    </lineage>
</organism>
<comment type="caution">
    <text evidence="3">The sequence shown here is derived from an EMBL/GenBank/DDBJ whole genome shotgun (WGS) entry which is preliminary data.</text>
</comment>
<dbReference type="AlphaFoldDB" id="A0A2V3J3L6"/>
<keyword evidence="1" id="KW-0175">Coiled coil</keyword>
<gene>
    <name evidence="3" type="ORF">BWQ96_01564</name>
</gene>
<feature type="coiled-coil region" evidence="1">
    <location>
        <begin position="40"/>
        <end position="84"/>
    </location>
</feature>
<evidence type="ECO:0000256" key="1">
    <source>
        <dbReference type="SAM" id="Coils"/>
    </source>
</evidence>
<keyword evidence="4" id="KW-1185">Reference proteome</keyword>
<dbReference type="OrthoDB" id="10515800at2759"/>
<name>A0A2V3J3L6_9FLOR</name>